<evidence type="ECO:0000259" key="4">
    <source>
        <dbReference type="PROSITE" id="PS51192"/>
    </source>
</evidence>
<keyword evidence="2" id="KW-0378">Hydrolase</keyword>
<evidence type="ECO:0000256" key="1">
    <source>
        <dbReference type="ARBA" id="ARBA00004123"/>
    </source>
</evidence>
<keyword evidence="7" id="KW-1185">Reference proteome</keyword>
<name>A0A0D3K5N6_EMIH1</name>
<protein>
    <submittedName>
        <fullName evidence="6">Uncharacterized protein</fullName>
    </submittedName>
</protein>
<dbReference type="PROSITE" id="PS51192">
    <property type="entry name" value="HELICASE_ATP_BIND_1"/>
    <property type="match status" value="1"/>
</dbReference>
<sequence length="387" mass="42999">MLKRLWRSAAPAEAAAGRGARSGRKEYWFHAVVTTYETLLLEERAIGAVPWQYLVVDEAHRLKNPKSRMRASIERLAYEQLTLLTGTPVQNSAAELFSLLQLLEPERLAGASEAEGGFGEMREAEEVRRMQALLQPLMLRRVKEDVVGDEIPCKEETIIWVELTGEQKVLYRAILDKNVSLLAQADGAGKGPSMNNIHMNLRKLCNHPRLLQREDAPLPSDPAAAVAALTDASGKMVLLHKLLPKLRAEGRKVLIFSQMTRMLDLIEDYCHVSRFPFERLDGSVAGGKRQACIDRFQNGGSADAFLFLLSTRAGGVGINLTAADTVVLFDSDWNPQNDAQGMARCHRIGQTQQVKVLRLITDKTYERAMFERACLKLSLDHALLGGG</sequence>
<dbReference type="KEGG" id="ehx:EMIHUDRAFT_63749"/>
<dbReference type="GO" id="GO:0003682">
    <property type="term" value="F:chromatin binding"/>
    <property type="evidence" value="ECO:0007669"/>
    <property type="project" value="TreeGrafter"/>
</dbReference>
<dbReference type="CDD" id="cd18793">
    <property type="entry name" value="SF2_C_SNF"/>
    <property type="match status" value="1"/>
</dbReference>
<dbReference type="GO" id="GO:0140658">
    <property type="term" value="F:ATP-dependent chromatin remodeler activity"/>
    <property type="evidence" value="ECO:0007669"/>
    <property type="project" value="TreeGrafter"/>
</dbReference>
<organism evidence="6 7">
    <name type="scientific">Emiliania huxleyi (strain CCMP1516)</name>
    <dbReference type="NCBI Taxonomy" id="280463"/>
    <lineage>
        <taxon>Eukaryota</taxon>
        <taxon>Haptista</taxon>
        <taxon>Haptophyta</taxon>
        <taxon>Prymnesiophyceae</taxon>
        <taxon>Isochrysidales</taxon>
        <taxon>Noelaerhabdaceae</taxon>
        <taxon>Emiliania</taxon>
    </lineage>
</organism>
<dbReference type="InterPro" id="IPR001650">
    <property type="entry name" value="Helicase_C-like"/>
</dbReference>
<dbReference type="GeneID" id="17276344"/>
<accession>A0A0D3K5N6</accession>
<dbReference type="Pfam" id="PF00271">
    <property type="entry name" value="Helicase_C"/>
    <property type="match status" value="1"/>
</dbReference>
<evidence type="ECO:0000259" key="5">
    <source>
        <dbReference type="PROSITE" id="PS51194"/>
    </source>
</evidence>
<dbReference type="GO" id="GO:0016887">
    <property type="term" value="F:ATP hydrolysis activity"/>
    <property type="evidence" value="ECO:0007669"/>
    <property type="project" value="TreeGrafter"/>
</dbReference>
<reference evidence="6" key="2">
    <citation type="submission" date="2024-10" db="UniProtKB">
        <authorList>
            <consortium name="EnsemblProtists"/>
        </authorList>
    </citation>
    <scope>IDENTIFICATION</scope>
</reference>
<feature type="domain" description="Helicase C-terminal" evidence="5">
    <location>
        <begin position="238"/>
        <end position="387"/>
    </location>
</feature>
<dbReference type="InterPro" id="IPR014001">
    <property type="entry name" value="Helicase_ATP-bd"/>
</dbReference>
<evidence type="ECO:0000313" key="7">
    <source>
        <dbReference type="Proteomes" id="UP000013827"/>
    </source>
</evidence>
<dbReference type="OMA" id="HENTSCH"/>
<dbReference type="GO" id="GO:0003677">
    <property type="term" value="F:DNA binding"/>
    <property type="evidence" value="ECO:0007669"/>
    <property type="project" value="TreeGrafter"/>
</dbReference>
<feature type="domain" description="Helicase ATP-binding" evidence="4">
    <location>
        <begin position="1"/>
        <end position="106"/>
    </location>
</feature>
<dbReference type="PaxDb" id="2903-EOD31071"/>
<evidence type="ECO:0000256" key="2">
    <source>
        <dbReference type="ARBA" id="ARBA00022801"/>
    </source>
</evidence>
<dbReference type="InterPro" id="IPR000330">
    <property type="entry name" value="SNF2_N"/>
</dbReference>
<dbReference type="AlphaFoldDB" id="A0A0D3K5N6"/>
<dbReference type="GO" id="GO:0000785">
    <property type="term" value="C:chromatin"/>
    <property type="evidence" value="ECO:0007669"/>
    <property type="project" value="TreeGrafter"/>
</dbReference>
<dbReference type="Gene3D" id="3.40.50.300">
    <property type="entry name" value="P-loop containing nucleotide triphosphate hydrolases"/>
    <property type="match status" value="1"/>
</dbReference>
<dbReference type="InterPro" id="IPR038718">
    <property type="entry name" value="SNF2-like_sf"/>
</dbReference>
<dbReference type="PANTHER" id="PTHR45623">
    <property type="entry name" value="CHROMODOMAIN-HELICASE-DNA-BINDING PROTEIN 3-RELATED-RELATED"/>
    <property type="match status" value="1"/>
</dbReference>
<dbReference type="HOGENOM" id="CLU_000315_17_11_1"/>
<dbReference type="GO" id="GO:0005634">
    <property type="term" value="C:nucleus"/>
    <property type="evidence" value="ECO:0007669"/>
    <property type="project" value="UniProtKB-SubCell"/>
</dbReference>
<dbReference type="Proteomes" id="UP000013827">
    <property type="component" value="Unassembled WGS sequence"/>
</dbReference>
<dbReference type="STRING" id="2903.R1F6W7"/>
<keyword evidence="3" id="KW-0539">Nucleus</keyword>
<dbReference type="GO" id="GO:0042393">
    <property type="term" value="F:histone binding"/>
    <property type="evidence" value="ECO:0007669"/>
    <property type="project" value="TreeGrafter"/>
</dbReference>
<dbReference type="SMART" id="SM00490">
    <property type="entry name" value="HELICc"/>
    <property type="match status" value="1"/>
</dbReference>
<dbReference type="GO" id="GO:0005524">
    <property type="term" value="F:ATP binding"/>
    <property type="evidence" value="ECO:0007669"/>
    <property type="project" value="InterPro"/>
</dbReference>
<dbReference type="EnsemblProtists" id="EOD31071">
    <property type="protein sequence ID" value="EOD31071"/>
    <property type="gene ID" value="EMIHUDRAFT_63749"/>
</dbReference>
<dbReference type="InterPro" id="IPR049730">
    <property type="entry name" value="SNF2/RAD54-like_C"/>
</dbReference>
<dbReference type="Gene3D" id="3.40.50.10810">
    <property type="entry name" value="Tandem AAA-ATPase domain"/>
    <property type="match status" value="1"/>
</dbReference>
<comment type="subcellular location">
    <subcellularLocation>
        <location evidence="1">Nucleus</location>
    </subcellularLocation>
</comment>
<evidence type="ECO:0000256" key="3">
    <source>
        <dbReference type="ARBA" id="ARBA00023242"/>
    </source>
</evidence>
<dbReference type="Pfam" id="PF00176">
    <property type="entry name" value="SNF2-rel_dom"/>
    <property type="match status" value="1"/>
</dbReference>
<dbReference type="SUPFAM" id="SSF52540">
    <property type="entry name" value="P-loop containing nucleoside triphosphate hydrolases"/>
    <property type="match status" value="2"/>
</dbReference>
<dbReference type="PANTHER" id="PTHR45623:SF11">
    <property type="entry name" value="KISMET, ISOFORM C"/>
    <property type="match status" value="1"/>
</dbReference>
<dbReference type="InterPro" id="IPR027417">
    <property type="entry name" value="P-loop_NTPase"/>
</dbReference>
<proteinExistence type="predicted"/>
<dbReference type="PROSITE" id="PS51194">
    <property type="entry name" value="HELICASE_CTER"/>
    <property type="match status" value="1"/>
</dbReference>
<dbReference type="RefSeq" id="XP_005783500.1">
    <property type="nucleotide sequence ID" value="XM_005783443.1"/>
</dbReference>
<evidence type="ECO:0000313" key="6">
    <source>
        <dbReference type="EnsemblProtists" id="EOD31071"/>
    </source>
</evidence>
<dbReference type="eggNOG" id="KOG0384">
    <property type="taxonomic scope" value="Eukaryota"/>
</dbReference>
<reference evidence="7" key="1">
    <citation type="journal article" date="2013" name="Nature">
        <title>Pan genome of the phytoplankton Emiliania underpins its global distribution.</title>
        <authorList>
            <person name="Read B.A."/>
            <person name="Kegel J."/>
            <person name="Klute M.J."/>
            <person name="Kuo A."/>
            <person name="Lefebvre S.C."/>
            <person name="Maumus F."/>
            <person name="Mayer C."/>
            <person name="Miller J."/>
            <person name="Monier A."/>
            <person name="Salamov A."/>
            <person name="Young J."/>
            <person name="Aguilar M."/>
            <person name="Claverie J.M."/>
            <person name="Frickenhaus S."/>
            <person name="Gonzalez K."/>
            <person name="Herman E.K."/>
            <person name="Lin Y.C."/>
            <person name="Napier J."/>
            <person name="Ogata H."/>
            <person name="Sarno A.F."/>
            <person name="Shmutz J."/>
            <person name="Schroeder D."/>
            <person name="de Vargas C."/>
            <person name="Verret F."/>
            <person name="von Dassow P."/>
            <person name="Valentin K."/>
            <person name="Van de Peer Y."/>
            <person name="Wheeler G."/>
            <person name="Dacks J.B."/>
            <person name="Delwiche C.F."/>
            <person name="Dyhrman S.T."/>
            <person name="Glockner G."/>
            <person name="John U."/>
            <person name="Richards T."/>
            <person name="Worden A.Z."/>
            <person name="Zhang X."/>
            <person name="Grigoriev I.V."/>
            <person name="Allen A.E."/>
            <person name="Bidle K."/>
            <person name="Borodovsky M."/>
            <person name="Bowler C."/>
            <person name="Brownlee C."/>
            <person name="Cock J.M."/>
            <person name="Elias M."/>
            <person name="Gladyshev V.N."/>
            <person name="Groth M."/>
            <person name="Guda C."/>
            <person name="Hadaegh A."/>
            <person name="Iglesias-Rodriguez M.D."/>
            <person name="Jenkins J."/>
            <person name="Jones B.M."/>
            <person name="Lawson T."/>
            <person name="Leese F."/>
            <person name="Lindquist E."/>
            <person name="Lobanov A."/>
            <person name="Lomsadze A."/>
            <person name="Malik S.B."/>
            <person name="Marsh M.E."/>
            <person name="Mackinder L."/>
            <person name="Mock T."/>
            <person name="Mueller-Roeber B."/>
            <person name="Pagarete A."/>
            <person name="Parker M."/>
            <person name="Probert I."/>
            <person name="Quesneville H."/>
            <person name="Raines C."/>
            <person name="Rensing S.A."/>
            <person name="Riano-Pachon D.M."/>
            <person name="Richier S."/>
            <person name="Rokitta S."/>
            <person name="Shiraiwa Y."/>
            <person name="Soanes D.M."/>
            <person name="van der Giezen M."/>
            <person name="Wahlund T.M."/>
            <person name="Williams B."/>
            <person name="Wilson W."/>
            <person name="Wolfe G."/>
            <person name="Wurch L.L."/>
        </authorList>
    </citation>
    <scope>NUCLEOTIDE SEQUENCE</scope>
</reference>